<gene>
    <name evidence="1" type="ORF">FHL15_003961</name>
</gene>
<sequence length="295" mass="35145">MNGHFWSDEFHLFQFLPQELELMIWALWREDQPVFHHYLFLTGKGRCYAALDTTTHQTVDRIAHSADPGFNGGTPLDPVEQRLQFVGDIMTVTQYKDLEDHKNVMAWDSEELPYYPALAPVITYLHLAKDIFIFWSTYRWPGQLRFLCEPITKEPAPDINHWDWSQQIQRLGIYVSKYTLPLCELDRRAFSQLRHLRNLFLIIRWKRSPMPTWWPMPLWRLTSGESEVFVNPDEVIEFVETFPLPEELEQYRSQELDYLRQETTKAETLRTQLLQFFQTCCRQYIAVQVVLEGLP</sequence>
<dbReference type="Proteomes" id="UP000319160">
    <property type="component" value="Unassembled WGS sequence"/>
</dbReference>
<proteinExistence type="predicted"/>
<dbReference type="OrthoDB" id="4686136at2759"/>
<evidence type="ECO:0000313" key="1">
    <source>
        <dbReference type="EMBL" id="TRX95269.1"/>
    </source>
</evidence>
<keyword evidence="2" id="KW-1185">Reference proteome</keyword>
<reference evidence="2" key="1">
    <citation type="submission" date="2019-06" db="EMBL/GenBank/DDBJ databases">
        <title>Draft genome sequence of the griseofulvin-producing fungus Xylaria cubensis strain G536.</title>
        <authorList>
            <person name="Mead M.E."/>
            <person name="Raja H.A."/>
            <person name="Steenwyk J.L."/>
            <person name="Knowles S.L."/>
            <person name="Oberlies N.H."/>
            <person name="Rokas A."/>
        </authorList>
    </citation>
    <scope>NUCLEOTIDE SEQUENCE [LARGE SCALE GENOMIC DNA]</scope>
    <source>
        <strain evidence="2">G536</strain>
    </source>
</reference>
<protein>
    <submittedName>
        <fullName evidence="1">Uncharacterized protein</fullName>
    </submittedName>
</protein>
<dbReference type="EMBL" id="VFLP01000017">
    <property type="protein sequence ID" value="TRX95269.1"/>
    <property type="molecule type" value="Genomic_DNA"/>
</dbReference>
<accession>A0A553I4Y9</accession>
<evidence type="ECO:0000313" key="2">
    <source>
        <dbReference type="Proteomes" id="UP000319160"/>
    </source>
</evidence>
<name>A0A553I4Y9_9PEZI</name>
<dbReference type="AlphaFoldDB" id="A0A553I4Y9"/>
<comment type="caution">
    <text evidence="1">The sequence shown here is derived from an EMBL/GenBank/DDBJ whole genome shotgun (WGS) entry which is preliminary data.</text>
</comment>
<organism evidence="1 2">
    <name type="scientific">Xylaria flabelliformis</name>
    <dbReference type="NCBI Taxonomy" id="2512241"/>
    <lineage>
        <taxon>Eukaryota</taxon>
        <taxon>Fungi</taxon>
        <taxon>Dikarya</taxon>
        <taxon>Ascomycota</taxon>
        <taxon>Pezizomycotina</taxon>
        <taxon>Sordariomycetes</taxon>
        <taxon>Xylariomycetidae</taxon>
        <taxon>Xylariales</taxon>
        <taxon>Xylariaceae</taxon>
        <taxon>Xylaria</taxon>
    </lineage>
</organism>